<dbReference type="OrthoDB" id="197680at2"/>
<proteinExistence type="predicted"/>
<dbReference type="Pfam" id="PF13320">
    <property type="entry name" value="GH123_cat"/>
    <property type="match status" value="1"/>
</dbReference>
<sequence length="570" mass="65283">MTVSFDPQYFDVRQISSLEKVFPVNKPLELAEVHELGLLKNESISYQLAYRYTRPYHMSQMEATVQLPKNPLVKVEVLSPISDLVNVRQVKCVPSMYPAYAETDDHYLTTEAGLFPDVLKPFDGMLQFIPYQWRSLWIEVTVPKAAKAGKYPVIIQFTATDGTVVNRQRMTIHIMEGVLPEQQLLHTEWLHGDCLADYYGVEVFGEEHWRILGNFIQTAAKRGINVLLTPLFTPPLDTFIGNERTTIQLVDVSYDVNGYRFGFDKLDKWVQISEAVGITHFEMAHLFSQWGAKYAPKIIVEVGGVPEQRFGWHTPANDPEFRSFLAAFLPALTERLHQLGIAERSLFHISDEPVAGNLHTYLEAKQFVAPYLEGFPIIDAISDVEFYRRGIIDQPVAGSDTIHNFIDEGASNLWVYYCCGQNLHVSNRFLAMPSSRNRILGVQMYKYRIKGFLHWGFNFYNSQYSLKKLNPYVDTAALDTFPSGDSFLVYPSEDGTALESLRLVVLQDALTDLRALQYLESLSSREFVLSLIGEDLQQELTFSCYPRSADYLLHLRNKINKQIEQRLREN</sequence>
<dbReference type="AlphaFoldDB" id="A0A222WP37"/>
<name>A0A222WP37_9BACL</name>
<reference evidence="2 3" key="1">
    <citation type="submission" date="2017-03" db="EMBL/GenBank/DDBJ databases">
        <title>Complete genome sequence of Paenibacillus Kribbensis producing bioflocculants.</title>
        <authorList>
            <person name="Lee H.-G."/>
            <person name="Oh H.-M."/>
        </authorList>
    </citation>
    <scope>NUCLEOTIDE SEQUENCE [LARGE SCALE GENOMIC DNA]</scope>
    <source>
        <strain evidence="2 3">AM49</strain>
    </source>
</reference>
<evidence type="ECO:0000313" key="3">
    <source>
        <dbReference type="Proteomes" id="UP000214666"/>
    </source>
</evidence>
<dbReference type="Proteomes" id="UP000214666">
    <property type="component" value="Chromosome"/>
</dbReference>
<protein>
    <recommendedName>
        <fullName evidence="1">Glycoside hydrolase 123 catalytic domain-containing protein</fullName>
    </recommendedName>
</protein>
<gene>
    <name evidence="2" type="ORF">B4V02_12930</name>
</gene>
<dbReference type="EMBL" id="CP020028">
    <property type="protein sequence ID" value="ASR47511.1"/>
    <property type="molecule type" value="Genomic_DNA"/>
</dbReference>
<keyword evidence="3" id="KW-1185">Reference proteome</keyword>
<dbReference type="RefSeq" id="WP_094155091.1">
    <property type="nucleotide sequence ID" value="NZ_CP020028.1"/>
</dbReference>
<organism evidence="2 3">
    <name type="scientific">Paenibacillus kribbensis</name>
    <dbReference type="NCBI Taxonomy" id="172713"/>
    <lineage>
        <taxon>Bacteria</taxon>
        <taxon>Bacillati</taxon>
        <taxon>Bacillota</taxon>
        <taxon>Bacilli</taxon>
        <taxon>Bacillales</taxon>
        <taxon>Paenibacillaceae</taxon>
        <taxon>Paenibacillus</taxon>
    </lineage>
</organism>
<dbReference type="InterPro" id="IPR025150">
    <property type="entry name" value="GH123_cat"/>
</dbReference>
<evidence type="ECO:0000259" key="1">
    <source>
        <dbReference type="Pfam" id="PF13320"/>
    </source>
</evidence>
<evidence type="ECO:0000313" key="2">
    <source>
        <dbReference type="EMBL" id="ASR47511.1"/>
    </source>
</evidence>
<accession>A0A222WP37</accession>
<feature type="domain" description="Glycoside hydrolase 123 catalytic" evidence="1">
    <location>
        <begin position="189"/>
        <end position="519"/>
    </location>
</feature>
<dbReference type="KEGG" id="pkb:B4V02_12930"/>